<keyword evidence="2" id="KW-1185">Reference proteome</keyword>
<dbReference type="AlphaFoldDB" id="A0A838XEM7"/>
<accession>A0A838XEM7</accession>
<proteinExistence type="predicted"/>
<dbReference type="RefSeq" id="WP_181755741.1">
    <property type="nucleotide sequence ID" value="NZ_JACEOG010000001.1"/>
</dbReference>
<name>A0A838XEM7_9ACTN</name>
<organism evidence="1 2">
    <name type="scientific">Aeromicrobium phoceense</name>
    <dbReference type="NCBI Taxonomy" id="2754045"/>
    <lineage>
        <taxon>Bacteria</taxon>
        <taxon>Bacillati</taxon>
        <taxon>Actinomycetota</taxon>
        <taxon>Actinomycetes</taxon>
        <taxon>Propionibacteriales</taxon>
        <taxon>Nocardioidaceae</taxon>
        <taxon>Aeromicrobium</taxon>
    </lineage>
</organism>
<evidence type="ECO:0000313" key="2">
    <source>
        <dbReference type="Proteomes" id="UP000550354"/>
    </source>
</evidence>
<evidence type="ECO:0000313" key="1">
    <source>
        <dbReference type="EMBL" id="MBA4609005.1"/>
    </source>
</evidence>
<gene>
    <name evidence="1" type="ORF">H1W00_11005</name>
</gene>
<dbReference type="Gene3D" id="3.30.2130.10">
    <property type="entry name" value="VC0802-like"/>
    <property type="match status" value="1"/>
</dbReference>
<comment type="caution">
    <text evidence="1">The sequence shown here is derived from an EMBL/GenBank/DDBJ whole genome shotgun (WGS) entry which is preliminary data.</text>
</comment>
<reference evidence="1 2" key="1">
    <citation type="submission" date="2020-07" db="EMBL/GenBank/DDBJ databases">
        <title>Draft genome and description of Aeromicrobium phoceense strain Marseille-Q0843 isolated from healthy skin swab.</title>
        <authorList>
            <person name="Boxberger M."/>
            <person name="La Scola B."/>
        </authorList>
    </citation>
    <scope>NUCLEOTIDE SEQUENCE [LARGE SCALE GENOMIC DNA]</scope>
    <source>
        <strain evidence="1 2">Marseille-Q0843</strain>
    </source>
</reference>
<sequence length="128" mass="13325">MMRDIAVVARDGAASLERIGAVLGAAGVDLLGGGMWERTAHYLVADADAAARALAEADIDVIAVSEVLLVPLEADVPGALGRLMRQLDVAGVRLDVQYTDHDGRKVLVVDDRSRAARALGLTDGPDPA</sequence>
<protein>
    <submittedName>
        <fullName evidence="1">Amino acid-binding ACT domain-containing protein</fullName>
    </submittedName>
</protein>
<dbReference type="EMBL" id="JACEOG010000001">
    <property type="protein sequence ID" value="MBA4609005.1"/>
    <property type="molecule type" value="Genomic_DNA"/>
</dbReference>
<dbReference type="Proteomes" id="UP000550354">
    <property type="component" value="Unassembled WGS sequence"/>
</dbReference>